<dbReference type="InterPro" id="IPR011009">
    <property type="entry name" value="Kinase-like_dom_sf"/>
</dbReference>
<dbReference type="SMART" id="SM00220">
    <property type="entry name" value="S_TKc"/>
    <property type="match status" value="1"/>
</dbReference>
<dbReference type="SUPFAM" id="SSF56112">
    <property type="entry name" value="Protein kinase-like (PK-like)"/>
    <property type="match status" value="1"/>
</dbReference>
<dbReference type="PROSITE" id="PS50011">
    <property type="entry name" value="PROTEIN_KINASE_DOM"/>
    <property type="match status" value="1"/>
</dbReference>
<dbReference type="InterPro" id="IPR000719">
    <property type="entry name" value="Prot_kinase_dom"/>
</dbReference>
<sequence>MVDENFIGNGGFAVLYRIPNSRMNKMTRDREVEALKKLKHQRVVKYFASVIKAKEIVGLIMEFVERKSLTYYLFSPNVSYSMYTVVCWMEQLFNILKYLESTGTLHRDIKPDNILVDYTYHLILGDFGCSKVIDGMLAVEPATVPSGSYCGTERYMSPEVRFPDLFPKHEGQIKWSHASDVYSTGIVCWEMIERRPLFGEYLMVDGLISPRFEADYRETRCLEVMEKIDCIEGIKIIIYACVRFDPPSRLKTADLYDMILSHRQGYELGSHSFAFLPNEDTTRKVVLRPIGFDGETEGVPISSTFDEIFGDLSLDDDFDDDWGFEEPEMIPNQTDSNSDKEQVMEKAIDLHDFVLSQINLPNNLPEVDWRSKIDSFLEKSSKQQVQSVAFATILLYWHNFQNLQQRVANFQEMFDAYDMNAPVQNSTQLPEEHRIFQNLAGDQFVYANKRAKDGSYQFLQRNQLNLRRNFRGKWLNPYHFAIEEKKRLSSLRYSHTQPLYFDNDDKFLFFFRDVFNRVISHWELAISPDQNYIYHLGIPPKTVCKCEVKCAYLHFDSILPCCEPLQSVFYSCDVGFPKQANLFLLFSDLLAKLQNIIDVFKLFDAISCVIFIKEWLKTSETPNVFFFRKFPNSNELVVDVRLFDVLGRNTTNSYQVLVMDQSGGITKKSVSKSLLNEMIVERVNVEEFLSRELITKVCQNFFGSYLKTSNVCEFSKAFQIDETNSNQYMKEIVDVCVDYFDSILLSTKSAEQIKGELCENLYFSLEKLKPLVTSKFENSWQYIDVLVKIEDQIKLSVVGKEMPPALDLKKAMEKLAEPQTFMDLLPGLVHLVGSDDQMKHLKQILPIPINHTFAESLRTQLGLGEKISVQLEPVGKCPLKDDLDDLD</sequence>
<dbReference type="Pfam" id="PF00069">
    <property type="entry name" value="Pkinase"/>
    <property type="match status" value="1"/>
</dbReference>
<evidence type="ECO:0000313" key="2">
    <source>
        <dbReference type="Proteomes" id="UP000887575"/>
    </source>
</evidence>
<dbReference type="CDD" id="cd00180">
    <property type="entry name" value="PKc"/>
    <property type="match status" value="1"/>
</dbReference>
<dbReference type="GO" id="GO:0006914">
    <property type="term" value="P:autophagy"/>
    <property type="evidence" value="ECO:0007669"/>
    <property type="project" value="UniProtKB-ARBA"/>
</dbReference>
<dbReference type="PANTHER" id="PTHR24348">
    <property type="entry name" value="SERINE/THREONINE-PROTEIN KINASE UNC-51-RELATED"/>
    <property type="match status" value="1"/>
</dbReference>
<accession>A0AAF3FEF1</accession>
<protein>
    <submittedName>
        <fullName evidence="3">Protein kinase domain-containing protein</fullName>
    </submittedName>
</protein>
<evidence type="ECO:0000313" key="3">
    <source>
        <dbReference type="WBParaSite" id="MBELARI_LOCUS5252"/>
    </source>
</evidence>
<evidence type="ECO:0000259" key="1">
    <source>
        <dbReference type="PROSITE" id="PS50011"/>
    </source>
</evidence>
<organism evidence="2 3">
    <name type="scientific">Mesorhabditis belari</name>
    <dbReference type="NCBI Taxonomy" id="2138241"/>
    <lineage>
        <taxon>Eukaryota</taxon>
        <taxon>Metazoa</taxon>
        <taxon>Ecdysozoa</taxon>
        <taxon>Nematoda</taxon>
        <taxon>Chromadorea</taxon>
        <taxon>Rhabditida</taxon>
        <taxon>Rhabditina</taxon>
        <taxon>Rhabditomorpha</taxon>
        <taxon>Rhabditoidea</taxon>
        <taxon>Rhabditidae</taxon>
        <taxon>Mesorhabditinae</taxon>
        <taxon>Mesorhabditis</taxon>
    </lineage>
</organism>
<proteinExistence type="predicted"/>
<dbReference type="GO" id="GO:0005737">
    <property type="term" value="C:cytoplasm"/>
    <property type="evidence" value="ECO:0007669"/>
    <property type="project" value="TreeGrafter"/>
</dbReference>
<dbReference type="GO" id="GO:0010506">
    <property type="term" value="P:regulation of autophagy"/>
    <property type="evidence" value="ECO:0007669"/>
    <property type="project" value="InterPro"/>
</dbReference>
<dbReference type="Gene3D" id="1.10.510.10">
    <property type="entry name" value="Transferase(Phosphotransferase) domain 1"/>
    <property type="match status" value="1"/>
</dbReference>
<dbReference type="GO" id="GO:0005524">
    <property type="term" value="F:ATP binding"/>
    <property type="evidence" value="ECO:0007669"/>
    <property type="project" value="InterPro"/>
</dbReference>
<dbReference type="GO" id="GO:0004674">
    <property type="term" value="F:protein serine/threonine kinase activity"/>
    <property type="evidence" value="ECO:0007669"/>
    <property type="project" value="InterPro"/>
</dbReference>
<feature type="domain" description="Protein kinase" evidence="1">
    <location>
        <begin position="1"/>
        <end position="274"/>
    </location>
</feature>
<dbReference type="Proteomes" id="UP000887575">
    <property type="component" value="Unassembled WGS sequence"/>
</dbReference>
<dbReference type="InterPro" id="IPR045269">
    <property type="entry name" value="Atg1-like"/>
</dbReference>
<name>A0AAF3FEF1_9BILA</name>
<keyword evidence="2" id="KW-1185">Reference proteome</keyword>
<dbReference type="WBParaSite" id="MBELARI_LOCUS5252">
    <property type="protein sequence ID" value="MBELARI_LOCUS5252"/>
    <property type="gene ID" value="MBELARI_LOCUS5252"/>
</dbReference>
<dbReference type="AlphaFoldDB" id="A0AAF3FEF1"/>
<reference evidence="3" key="1">
    <citation type="submission" date="2024-02" db="UniProtKB">
        <authorList>
            <consortium name="WormBaseParasite"/>
        </authorList>
    </citation>
    <scope>IDENTIFICATION</scope>
</reference>